<accession>A0A6B9JCI9</accession>
<name>A0A6B9JCI9_9CAUD</name>
<protein>
    <submittedName>
        <fullName evidence="1">Uncharacterized protein</fullName>
    </submittedName>
</protein>
<sequence>MFKWLMNFIFGTPSQEIELPEVLVHDFTERVPGHDIALQYYPTESRASAVITSLEVIEIGQLINIRDEDVLFSVDSVTKLAPMTYKAELSLVDPDEDEAE</sequence>
<evidence type="ECO:0000313" key="2">
    <source>
        <dbReference type="Proteomes" id="UP000433183"/>
    </source>
</evidence>
<dbReference type="Proteomes" id="UP000433183">
    <property type="component" value="Segment"/>
</dbReference>
<dbReference type="EMBL" id="MN732867">
    <property type="protein sequence ID" value="QGZ16352.1"/>
    <property type="molecule type" value="Genomic_DNA"/>
</dbReference>
<reference evidence="1 2" key="1">
    <citation type="submission" date="2019-11" db="EMBL/GenBank/DDBJ databases">
        <title>Characterization of a new Erwinia amylovora bacteriophage.</title>
        <authorList>
            <person name="Valentovich L.N."/>
            <person name="Akhremchuk A.E."/>
            <person name="Besarab N.V."/>
            <person name="Lagonenko A.L."/>
        </authorList>
    </citation>
    <scope>NUCLEOTIDE SEQUENCE [LARGE SCALE GENOMIC DNA]</scope>
</reference>
<proteinExistence type="predicted"/>
<keyword evidence="2" id="KW-1185">Reference proteome</keyword>
<gene>
    <name evidence="1" type="ORF">Hena1_02020</name>
</gene>
<evidence type="ECO:0000313" key="1">
    <source>
        <dbReference type="EMBL" id="QGZ16352.1"/>
    </source>
</evidence>
<organism evidence="1 2">
    <name type="scientific">Erwinia phage Hena1</name>
    <dbReference type="NCBI Taxonomy" id="2678601"/>
    <lineage>
        <taxon>Viruses</taxon>
        <taxon>Duplodnaviria</taxon>
        <taxon>Heunggongvirae</taxon>
        <taxon>Uroviricota</taxon>
        <taxon>Caudoviricetes</taxon>
        <taxon>Vequintavirinae</taxon>
        <taxon>Henunavirus</taxon>
        <taxon>Henunavirus hena1</taxon>
    </lineage>
</organism>